<evidence type="ECO:0000256" key="7">
    <source>
        <dbReference type="ARBA" id="ARBA00022968"/>
    </source>
</evidence>
<dbReference type="PANTHER" id="PTHR19300:SF48">
    <property type="entry name" value="BETA-1,4-N-ACETYLGALACTOSAMINYLTRANSFERASE"/>
    <property type="match status" value="1"/>
</dbReference>
<keyword evidence="11" id="KW-0479">Metal-binding</keyword>
<evidence type="ECO:0000256" key="9">
    <source>
        <dbReference type="ARBA" id="ARBA00023136"/>
    </source>
</evidence>
<dbReference type="PRINTS" id="PR02050">
    <property type="entry name" value="B14GALTRFASE"/>
</dbReference>
<gene>
    <name evidence="15" type="ORF">ABEB36_008181</name>
</gene>
<evidence type="ECO:0000313" key="15">
    <source>
        <dbReference type="EMBL" id="KAL1497182.1"/>
    </source>
</evidence>
<evidence type="ECO:0000256" key="12">
    <source>
        <dbReference type="SAM" id="SignalP"/>
    </source>
</evidence>
<dbReference type="EC" id="2.4.1.-" evidence="11"/>
<evidence type="ECO:0000313" key="16">
    <source>
        <dbReference type="Proteomes" id="UP001566132"/>
    </source>
</evidence>
<keyword evidence="9" id="KW-0472">Membrane</keyword>
<feature type="domain" description="Galactosyltransferase C-terminal" evidence="13">
    <location>
        <begin position="186"/>
        <end position="263"/>
    </location>
</feature>
<feature type="domain" description="Galactosyltransferase N-terminal" evidence="14">
    <location>
        <begin position="65"/>
        <end position="181"/>
    </location>
</feature>
<keyword evidence="12" id="KW-0732">Signal</keyword>
<comment type="subcellular location">
    <subcellularLocation>
        <location evidence="1 11">Membrane</location>
        <topology evidence="1 11">Single-pass type II membrane protein</topology>
    </subcellularLocation>
</comment>
<dbReference type="Pfam" id="PF13733">
    <property type="entry name" value="Glyco_transf_7N"/>
    <property type="match status" value="1"/>
</dbReference>
<dbReference type="AlphaFoldDB" id="A0ABD1EQ37"/>
<comment type="pathway">
    <text evidence="2 11">Protein modification; protein glycosylation.</text>
</comment>
<dbReference type="GO" id="GO:0046872">
    <property type="term" value="F:metal ion binding"/>
    <property type="evidence" value="ECO:0007669"/>
    <property type="project" value="UniProtKB-UniRule"/>
</dbReference>
<evidence type="ECO:0000256" key="4">
    <source>
        <dbReference type="ARBA" id="ARBA00022676"/>
    </source>
</evidence>
<dbReference type="InterPro" id="IPR027995">
    <property type="entry name" value="Galactosyl_T_N"/>
</dbReference>
<feature type="signal peptide" evidence="12">
    <location>
        <begin position="1"/>
        <end position="17"/>
    </location>
</feature>
<dbReference type="InterPro" id="IPR027791">
    <property type="entry name" value="Galactosyl_T_C"/>
</dbReference>
<evidence type="ECO:0000259" key="13">
    <source>
        <dbReference type="Pfam" id="PF02709"/>
    </source>
</evidence>
<feature type="chain" id="PRO_5044876871" description="Beta-1,4-N-acetylgalactosaminyltransferase" evidence="12">
    <location>
        <begin position="18"/>
        <end position="307"/>
    </location>
</feature>
<evidence type="ECO:0000256" key="1">
    <source>
        <dbReference type="ARBA" id="ARBA00004606"/>
    </source>
</evidence>
<evidence type="ECO:0000259" key="14">
    <source>
        <dbReference type="Pfam" id="PF13733"/>
    </source>
</evidence>
<comment type="caution">
    <text evidence="15">The sequence shown here is derived from an EMBL/GenBank/DDBJ whole genome shotgun (WGS) entry which is preliminary data.</text>
</comment>
<evidence type="ECO:0000256" key="10">
    <source>
        <dbReference type="ARBA" id="ARBA00023180"/>
    </source>
</evidence>
<evidence type="ECO:0000256" key="3">
    <source>
        <dbReference type="ARBA" id="ARBA00005735"/>
    </source>
</evidence>
<reference evidence="15 16" key="1">
    <citation type="submission" date="2024-05" db="EMBL/GenBank/DDBJ databases">
        <title>Genetic variation in Jamaican populations of the coffee berry borer (Hypothenemus hampei).</title>
        <authorList>
            <person name="Errbii M."/>
            <person name="Myrie A."/>
        </authorList>
    </citation>
    <scope>NUCLEOTIDE SEQUENCE [LARGE SCALE GENOMIC DNA]</scope>
    <source>
        <strain evidence="15">JA-Hopewell-2020-01-JO</strain>
        <tissue evidence="15">Whole body</tissue>
    </source>
</reference>
<evidence type="ECO:0000256" key="8">
    <source>
        <dbReference type="ARBA" id="ARBA00022989"/>
    </source>
</evidence>
<dbReference type="SUPFAM" id="SSF53448">
    <property type="entry name" value="Nucleotide-diphospho-sugar transferases"/>
    <property type="match status" value="1"/>
</dbReference>
<dbReference type="Proteomes" id="UP001566132">
    <property type="component" value="Unassembled WGS sequence"/>
</dbReference>
<dbReference type="EMBL" id="JBDJPC010000006">
    <property type="protein sequence ID" value="KAL1497182.1"/>
    <property type="molecule type" value="Genomic_DNA"/>
</dbReference>
<keyword evidence="8" id="KW-1133">Transmembrane helix</keyword>
<evidence type="ECO:0000256" key="2">
    <source>
        <dbReference type="ARBA" id="ARBA00004922"/>
    </source>
</evidence>
<sequence>MLLKCVQLLCVTAIIVAVYFPTRHARHYDYIAIENALKEVVLQSPFSSRRDLKSCTYEDVILNSQPVPMDNITGQQDFIPPLPGGEFKPFDCIPLIKTALVIPYRNRIEQLNIFVNYMHQFLQRQNIHYRIIVVEQNDTLPFNRAKMLNFGAKLAMDLNYSCLILHDVDLIPLATGNLYGCLSKPRHMSSSLDTFRYNLPYLTLFGGAIAILSDQFKDVNGMSNSFYGWGGEDDDFYQRLKIHHLLPCRFDPNLSKYTMLVHRKQPKNSNRFKNLKNSLENSYDGLKTLSRKYSVFSEDLFTRIVSS</sequence>
<organism evidence="15 16">
    <name type="scientific">Hypothenemus hampei</name>
    <name type="common">Coffee berry borer</name>
    <dbReference type="NCBI Taxonomy" id="57062"/>
    <lineage>
        <taxon>Eukaryota</taxon>
        <taxon>Metazoa</taxon>
        <taxon>Ecdysozoa</taxon>
        <taxon>Arthropoda</taxon>
        <taxon>Hexapoda</taxon>
        <taxon>Insecta</taxon>
        <taxon>Pterygota</taxon>
        <taxon>Neoptera</taxon>
        <taxon>Endopterygota</taxon>
        <taxon>Coleoptera</taxon>
        <taxon>Polyphaga</taxon>
        <taxon>Cucujiformia</taxon>
        <taxon>Curculionidae</taxon>
        <taxon>Scolytinae</taxon>
        <taxon>Hypothenemus</taxon>
    </lineage>
</organism>
<evidence type="ECO:0000256" key="6">
    <source>
        <dbReference type="ARBA" id="ARBA00022692"/>
    </source>
</evidence>
<comment type="similarity">
    <text evidence="3 11">Belongs to the glycosyltransferase 7 family.</text>
</comment>
<comment type="function">
    <text evidence="11">Catalyzes the transfer of galactose onto proteins or lipids.</text>
</comment>
<name>A0ABD1EQ37_HYPHA</name>
<protein>
    <recommendedName>
        <fullName evidence="11">Beta-1,4-N-acetylgalactosaminyltransferase</fullName>
        <ecNumber evidence="11">2.4.1.-</ecNumber>
    </recommendedName>
    <alternativeName>
        <fullName evidence="11">Beta-4-GalNAcT</fullName>
    </alternativeName>
</protein>
<keyword evidence="10 11" id="KW-0325">Glycoprotein</keyword>
<dbReference type="Gene3D" id="3.90.550.10">
    <property type="entry name" value="Spore Coat Polysaccharide Biosynthesis Protein SpsA, Chain A"/>
    <property type="match status" value="1"/>
</dbReference>
<keyword evidence="7 11" id="KW-0735">Signal-anchor</keyword>
<keyword evidence="11" id="KW-0464">Manganese</keyword>
<dbReference type="GO" id="GO:0016020">
    <property type="term" value="C:membrane"/>
    <property type="evidence" value="ECO:0007669"/>
    <property type="project" value="UniProtKB-SubCell"/>
</dbReference>
<keyword evidence="4 11" id="KW-0328">Glycosyltransferase</keyword>
<dbReference type="PANTHER" id="PTHR19300">
    <property type="entry name" value="BETA-1,4-GALACTOSYLTRANSFERASE"/>
    <property type="match status" value="1"/>
</dbReference>
<accession>A0ABD1EQ37</accession>
<comment type="cofactor">
    <cofactor evidence="11">
        <name>Mn(2+)</name>
        <dbReference type="ChEBI" id="CHEBI:29035"/>
    </cofactor>
</comment>
<keyword evidence="6" id="KW-0812">Transmembrane</keyword>
<dbReference type="Pfam" id="PF02709">
    <property type="entry name" value="Glyco_transf_7C"/>
    <property type="match status" value="1"/>
</dbReference>
<keyword evidence="16" id="KW-1185">Reference proteome</keyword>
<dbReference type="GO" id="GO:0016757">
    <property type="term" value="F:glycosyltransferase activity"/>
    <property type="evidence" value="ECO:0007669"/>
    <property type="project" value="UniProtKB-KW"/>
</dbReference>
<dbReference type="InterPro" id="IPR003859">
    <property type="entry name" value="Galactosyl_T"/>
</dbReference>
<dbReference type="InterPro" id="IPR029044">
    <property type="entry name" value="Nucleotide-diphossugar_trans"/>
</dbReference>
<evidence type="ECO:0000256" key="5">
    <source>
        <dbReference type="ARBA" id="ARBA00022679"/>
    </source>
</evidence>
<evidence type="ECO:0000256" key="11">
    <source>
        <dbReference type="RuleBase" id="RU368121"/>
    </source>
</evidence>
<proteinExistence type="inferred from homology"/>
<keyword evidence="5 11" id="KW-0808">Transferase</keyword>